<accession>A0A848QSY3</accession>
<sequence>MFKRSFNLILVAIFGISVSAIFFLQALSATQTRTNPAYASMANPWNGLAYEQLALRQFRLTAVSPETLAAGATNARVLALKAFELEPLTPIALSLAAISEEESSRKIQILDAAGSLNRRNLMLQGLLLQRSLEYQDYPSTLATLDRILRVHPTKSDLFFPVLARSLENDDALPALASILDQGPVWQKKFFQAAVNQPSVLSNLAKLRLSRNKVDAAIDARLISALALQNEMTAAAEIYERATGQNGLEASASELSWQSNFPPFDWQLASDSGLRAQPSRDQDVLEVYARSGDGGVWAERIISNPARPFNITFRHNLLPAAQVADARLRVACSNLDATIVEHRFSEGENQVIIPTVSCQYLRISLSGRSWSGRSPVRGSIEKLQLSVD</sequence>
<dbReference type="AlphaFoldDB" id="A0A848QSY3"/>
<dbReference type="Proteomes" id="UP000561181">
    <property type="component" value="Unassembled WGS sequence"/>
</dbReference>
<reference evidence="1 2" key="1">
    <citation type="submission" date="2020-04" db="EMBL/GenBank/DDBJ databases">
        <authorList>
            <person name="Liu A."/>
        </authorList>
    </citation>
    <scope>NUCLEOTIDE SEQUENCE [LARGE SCALE GENOMIC DNA]</scope>
    <source>
        <strain evidence="1 2">RZ02</strain>
    </source>
</reference>
<comment type="caution">
    <text evidence="1">The sequence shown here is derived from an EMBL/GenBank/DDBJ whole genome shotgun (WGS) entry which is preliminary data.</text>
</comment>
<evidence type="ECO:0000313" key="2">
    <source>
        <dbReference type="Proteomes" id="UP000561181"/>
    </source>
</evidence>
<organism evidence="1 2">
    <name type="scientific">Pontixanthobacter rizhaonensis</name>
    <dbReference type="NCBI Taxonomy" id="2730337"/>
    <lineage>
        <taxon>Bacteria</taxon>
        <taxon>Pseudomonadati</taxon>
        <taxon>Pseudomonadota</taxon>
        <taxon>Alphaproteobacteria</taxon>
        <taxon>Sphingomonadales</taxon>
        <taxon>Erythrobacteraceae</taxon>
        <taxon>Pontixanthobacter</taxon>
    </lineage>
</organism>
<proteinExistence type="predicted"/>
<dbReference type="RefSeq" id="WP_170013296.1">
    <property type="nucleotide sequence ID" value="NZ_JABCRE010000003.1"/>
</dbReference>
<protein>
    <submittedName>
        <fullName evidence="1">Uncharacterized protein</fullName>
    </submittedName>
</protein>
<name>A0A848QSY3_9SPHN</name>
<keyword evidence="2" id="KW-1185">Reference proteome</keyword>
<dbReference type="EMBL" id="JABCRE010000003">
    <property type="protein sequence ID" value="NMW32586.1"/>
    <property type="molecule type" value="Genomic_DNA"/>
</dbReference>
<gene>
    <name evidence="1" type="ORF">HKD42_10985</name>
</gene>
<evidence type="ECO:0000313" key="1">
    <source>
        <dbReference type="EMBL" id="NMW32586.1"/>
    </source>
</evidence>